<dbReference type="Pfam" id="PF00732">
    <property type="entry name" value="GMC_oxred_N"/>
    <property type="match status" value="1"/>
</dbReference>
<evidence type="ECO:0000256" key="1">
    <source>
        <dbReference type="ARBA" id="ARBA00004191"/>
    </source>
</evidence>
<keyword evidence="5" id="KW-0964">Secreted</keyword>
<comment type="similarity">
    <text evidence="3">Belongs to the GMC oxidoreductase family.</text>
</comment>
<evidence type="ECO:0000256" key="2">
    <source>
        <dbReference type="ARBA" id="ARBA00004496"/>
    </source>
</evidence>
<organism evidence="8 9">
    <name type="scientific">Penicillium cf. viridicatum</name>
    <dbReference type="NCBI Taxonomy" id="2972119"/>
    <lineage>
        <taxon>Eukaryota</taxon>
        <taxon>Fungi</taxon>
        <taxon>Dikarya</taxon>
        <taxon>Ascomycota</taxon>
        <taxon>Pezizomycotina</taxon>
        <taxon>Eurotiomycetes</taxon>
        <taxon>Eurotiomycetidae</taxon>
        <taxon>Eurotiales</taxon>
        <taxon>Aspergillaceae</taxon>
        <taxon>Penicillium</taxon>
    </lineage>
</organism>
<evidence type="ECO:0000256" key="3">
    <source>
        <dbReference type="ARBA" id="ARBA00010790"/>
    </source>
</evidence>
<dbReference type="AlphaFoldDB" id="A0A9W9MK72"/>
<keyword evidence="6" id="KW-0325">Glycoprotein</keyword>
<dbReference type="PANTHER" id="PTHR11552:SF138">
    <property type="entry name" value="DEHYDROGENASE PKFF-RELATED"/>
    <property type="match status" value="1"/>
</dbReference>
<dbReference type="OrthoDB" id="4363534at2759"/>
<dbReference type="GO" id="GO:0044550">
    <property type="term" value="P:secondary metabolite biosynthetic process"/>
    <property type="evidence" value="ECO:0007669"/>
    <property type="project" value="TreeGrafter"/>
</dbReference>
<name>A0A9W9MK72_9EURO</name>
<evidence type="ECO:0000313" key="8">
    <source>
        <dbReference type="EMBL" id="KAJ5202853.1"/>
    </source>
</evidence>
<dbReference type="InterPro" id="IPR000172">
    <property type="entry name" value="GMC_OxRdtase_N"/>
</dbReference>
<evidence type="ECO:0000256" key="6">
    <source>
        <dbReference type="ARBA" id="ARBA00023180"/>
    </source>
</evidence>
<dbReference type="SUPFAM" id="SSF51905">
    <property type="entry name" value="FAD/NAD(P)-binding domain"/>
    <property type="match status" value="1"/>
</dbReference>
<dbReference type="GO" id="GO:0005737">
    <property type="term" value="C:cytoplasm"/>
    <property type="evidence" value="ECO:0007669"/>
    <property type="project" value="UniProtKB-SubCell"/>
</dbReference>
<reference evidence="8" key="1">
    <citation type="submission" date="2022-11" db="EMBL/GenBank/DDBJ databases">
        <authorList>
            <person name="Petersen C."/>
        </authorList>
    </citation>
    <scope>NUCLEOTIDE SEQUENCE</scope>
    <source>
        <strain evidence="8">IBT 20477</strain>
    </source>
</reference>
<keyword evidence="9" id="KW-1185">Reference proteome</keyword>
<evidence type="ECO:0000313" key="9">
    <source>
        <dbReference type="Proteomes" id="UP001150942"/>
    </source>
</evidence>
<evidence type="ECO:0000259" key="7">
    <source>
        <dbReference type="PROSITE" id="PS00624"/>
    </source>
</evidence>
<comment type="caution">
    <text evidence="8">The sequence shown here is derived from an EMBL/GenBank/DDBJ whole genome shotgun (WGS) entry which is preliminary data.</text>
</comment>
<proteinExistence type="inferred from homology"/>
<protein>
    <submittedName>
        <fullName evidence="8">Glucose-methanol-choline oxidoreductase C-terminal</fullName>
    </submittedName>
</protein>
<keyword evidence="5" id="KW-0134">Cell wall</keyword>
<dbReference type="PANTHER" id="PTHR11552">
    <property type="entry name" value="GLUCOSE-METHANOL-CHOLINE GMC OXIDOREDUCTASE"/>
    <property type="match status" value="1"/>
</dbReference>
<dbReference type="GO" id="GO:0016614">
    <property type="term" value="F:oxidoreductase activity, acting on CH-OH group of donors"/>
    <property type="evidence" value="ECO:0007669"/>
    <property type="project" value="InterPro"/>
</dbReference>
<keyword evidence="4" id="KW-0963">Cytoplasm</keyword>
<dbReference type="Proteomes" id="UP001150942">
    <property type="component" value="Unassembled WGS sequence"/>
</dbReference>
<comment type="subcellular location">
    <subcellularLocation>
        <location evidence="2">Cytoplasm</location>
    </subcellularLocation>
    <subcellularLocation>
        <location evidence="1">Secreted</location>
        <location evidence="1">Cell wall</location>
    </subcellularLocation>
</comment>
<dbReference type="Pfam" id="PF05199">
    <property type="entry name" value="GMC_oxred_C"/>
    <property type="match status" value="1"/>
</dbReference>
<dbReference type="Gene3D" id="3.30.560.10">
    <property type="entry name" value="Glucose Oxidase, domain 3"/>
    <property type="match status" value="2"/>
</dbReference>
<accession>A0A9W9MK72</accession>
<dbReference type="EMBL" id="JAPQKQ010000003">
    <property type="protein sequence ID" value="KAJ5202853.1"/>
    <property type="molecule type" value="Genomic_DNA"/>
</dbReference>
<feature type="domain" description="Glucose-methanol-choline oxidoreductase N-terminal" evidence="7">
    <location>
        <begin position="18"/>
        <end position="32"/>
    </location>
</feature>
<dbReference type="InterPro" id="IPR007867">
    <property type="entry name" value="GMC_OxRtase_C"/>
</dbReference>
<dbReference type="InterPro" id="IPR036188">
    <property type="entry name" value="FAD/NAD-bd_sf"/>
</dbReference>
<dbReference type="GO" id="GO:0050660">
    <property type="term" value="F:flavin adenine dinucleotide binding"/>
    <property type="evidence" value="ECO:0007669"/>
    <property type="project" value="InterPro"/>
</dbReference>
<dbReference type="SUPFAM" id="SSF54373">
    <property type="entry name" value="FAD-linked reductases, C-terminal domain"/>
    <property type="match status" value="1"/>
</dbReference>
<sequence>MDDAYTLSARKEIVLSVGPFQSPWLLMVSGVGPAATLKTNGIPLVADRPGVGQNMQEHIIYASSYRPCAPRSRGNVTLASPRAGVLPVINPNWLTDPPILIGPEYFPRSQVATDAEILDHVRKSFDTILHASCTCAMGLANDTQAVVDSKALVIVDALRVVDASALPFLPPGHPQSTLYALAEKIACEISGNC</sequence>
<dbReference type="InterPro" id="IPR012132">
    <property type="entry name" value="GMC_OxRdtase"/>
</dbReference>
<dbReference type="Gene3D" id="3.50.50.60">
    <property type="entry name" value="FAD/NAD(P)-binding domain"/>
    <property type="match status" value="2"/>
</dbReference>
<evidence type="ECO:0000256" key="5">
    <source>
        <dbReference type="ARBA" id="ARBA00022512"/>
    </source>
</evidence>
<reference evidence="8" key="2">
    <citation type="journal article" date="2023" name="IMA Fungus">
        <title>Comparative genomic study of the Penicillium genus elucidates a diverse pangenome and 15 lateral gene transfer events.</title>
        <authorList>
            <person name="Petersen C."/>
            <person name="Sorensen T."/>
            <person name="Nielsen M.R."/>
            <person name="Sondergaard T.E."/>
            <person name="Sorensen J.L."/>
            <person name="Fitzpatrick D.A."/>
            <person name="Frisvad J.C."/>
            <person name="Nielsen K.L."/>
        </authorList>
    </citation>
    <scope>NUCLEOTIDE SEQUENCE</scope>
    <source>
        <strain evidence="8">IBT 20477</strain>
    </source>
</reference>
<evidence type="ECO:0000256" key="4">
    <source>
        <dbReference type="ARBA" id="ARBA00022490"/>
    </source>
</evidence>
<dbReference type="PROSITE" id="PS00624">
    <property type="entry name" value="GMC_OXRED_2"/>
    <property type="match status" value="1"/>
</dbReference>
<gene>
    <name evidence="8" type="ORF">N7449_004932</name>
</gene>